<evidence type="ECO:0000256" key="3">
    <source>
        <dbReference type="ARBA" id="ARBA00004196"/>
    </source>
</evidence>
<dbReference type="SUPFAM" id="SSF56770">
    <property type="entry name" value="HydA/Nqo6-like"/>
    <property type="match status" value="1"/>
</dbReference>
<dbReference type="GO" id="GO:0051539">
    <property type="term" value="F:4 iron, 4 sulfur cluster binding"/>
    <property type="evidence" value="ECO:0007669"/>
    <property type="project" value="UniProtKB-KW"/>
</dbReference>
<feature type="binding site" evidence="15">
    <location>
        <position position="231"/>
    </location>
    <ligand>
        <name>[4Fe-4S] cluster</name>
        <dbReference type="ChEBI" id="CHEBI:49883"/>
        <label>2</label>
    </ligand>
</feature>
<feature type="binding site" evidence="15">
    <location>
        <position position="159"/>
    </location>
    <ligand>
        <name>[4Fe-4S] cluster</name>
        <dbReference type="ChEBI" id="CHEBI:49883"/>
        <label>1</label>
    </ligand>
</feature>
<dbReference type="GO" id="GO:0030313">
    <property type="term" value="C:cell envelope"/>
    <property type="evidence" value="ECO:0007669"/>
    <property type="project" value="UniProtKB-SubCell"/>
</dbReference>
<dbReference type="AlphaFoldDB" id="A0A1B4V5B3"/>
<dbReference type="GO" id="GO:0009375">
    <property type="term" value="C:ferredoxin hydrogenase complex"/>
    <property type="evidence" value="ECO:0007669"/>
    <property type="project" value="InterPro"/>
</dbReference>
<dbReference type="PRINTS" id="PR00614">
    <property type="entry name" value="NIHGNASESMLL"/>
</dbReference>
<dbReference type="GO" id="GO:0009061">
    <property type="term" value="P:anaerobic respiration"/>
    <property type="evidence" value="ECO:0007669"/>
    <property type="project" value="TreeGrafter"/>
</dbReference>
<dbReference type="PROSITE" id="PS51318">
    <property type="entry name" value="TAT"/>
    <property type="match status" value="1"/>
</dbReference>
<dbReference type="Proteomes" id="UP000218899">
    <property type="component" value="Chromosome"/>
</dbReference>
<evidence type="ECO:0000313" key="18">
    <source>
        <dbReference type="EMBL" id="BAU48729.1"/>
    </source>
</evidence>
<organism evidence="18 19">
    <name type="scientific">Sulfurifustis variabilis</name>
    <dbReference type="NCBI Taxonomy" id="1675686"/>
    <lineage>
        <taxon>Bacteria</taxon>
        <taxon>Pseudomonadati</taxon>
        <taxon>Pseudomonadota</taxon>
        <taxon>Gammaproteobacteria</taxon>
        <taxon>Acidiferrobacterales</taxon>
        <taxon>Acidiferrobacteraceae</taxon>
        <taxon>Sulfurifustis</taxon>
    </lineage>
</organism>
<evidence type="ECO:0000256" key="11">
    <source>
        <dbReference type="ARBA" id="ARBA00023004"/>
    </source>
</evidence>
<evidence type="ECO:0000256" key="7">
    <source>
        <dbReference type="ARBA" id="ARBA00022485"/>
    </source>
</evidence>
<dbReference type="RefSeq" id="WP_096461212.1">
    <property type="nucleotide sequence ID" value="NZ_AP014936.1"/>
</dbReference>
<feature type="binding site" evidence="15">
    <location>
        <position position="193"/>
    </location>
    <ligand>
        <name>[4Fe-4S] cluster</name>
        <dbReference type="ChEBI" id="CHEBI:49883"/>
        <label>1</label>
    </ligand>
</feature>
<evidence type="ECO:0000256" key="6">
    <source>
        <dbReference type="ARBA" id="ARBA00012082"/>
    </source>
</evidence>
<dbReference type="EC" id="1.12.99.6" evidence="6"/>
<dbReference type="InterPro" id="IPR037024">
    <property type="entry name" value="NiFe_Hase_small_N_sf"/>
</dbReference>
<proteinExistence type="inferred from homology"/>
<comment type="catalytic activity">
    <reaction evidence="14">
        <text>H2 + A = AH2</text>
        <dbReference type="Rhea" id="RHEA:12116"/>
        <dbReference type="ChEBI" id="CHEBI:13193"/>
        <dbReference type="ChEBI" id="CHEBI:17499"/>
        <dbReference type="ChEBI" id="CHEBI:18276"/>
        <dbReference type="EC" id="1.12.99.6"/>
    </reaction>
</comment>
<dbReference type="InterPro" id="IPR006311">
    <property type="entry name" value="TAT_signal"/>
</dbReference>
<feature type="domain" description="NADH:ubiquinone oxidoreductase-like 20kDa subunit" evidence="16">
    <location>
        <begin position="62"/>
        <end position="206"/>
    </location>
</feature>
<comment type="subcellular location">
    <subcellularLocation>
        <location evidence="3">Cell envelope</location>
    </subcellularLocation>
</comment>
<evidence type="ECO:0000256" key="15">
    <source>
        <dbReference type="PIRSR" id="PIRSR000310-1"/>
    </source>
</evidence>
<evidence type="ECO:0000256" key="10">
    <source>
        <dbReference type="ARBA" id="ARBA00023002"/>
    </source>
</evidence>
<keyword evidence="19" id="KW-1185">Reference proteome</keyword>
<dbReference type="Pfam" id="PF14720">
    <property type="entry name" value="NiFe_hyd_SSU_C"/>
    <property type="match status" value="1"/>
</dbReference>
<feature type="binding site" evidence="15">
    <location>
        <position position="62"/>
    </location>
    <ligand>
        <name>[4Fe-4S] cluster</name>
        <dbReference type="ChEBI" id="CHEBI:49883"/>
        <label>1</label>
    </ligand>
</feature>
<dbReference type="GO" id="GO:0051538">
    <property type="term" value="F:3 iron, 4 sulfur cluster binding"/>
    <property type="evidence" value="ECO:0007669"/>
    <property type="project" value="UniProtKB-KW"/>
</dbReference>
<dbReference type="GO" id="GO:0046872">
    <property type="term" value="F:metal ion binding"/>
    <property type="evidence" value="ECO:0007669"/>
    <property type="project" value="UniProtKB-KW"/>
</dbReference>
<evidence type="ECO:0000259" key="16">
    <source>
        <dbReference type="Pfam" id="PF01058"/>
    </source>
</evidence>
<feature type="binding site" evidence="15">
    <location>
        <position position="65"/>
    </location>
    <ligand>
        <name>[4Fe-4S] cluster</name>
        <dbReference type="ChEBI" id="CHEBI:49883"/>
        <label>1</label>
    </ligand>
</feature>
<sequence length="351" mass="37141">MPDNLTLGDRLGQHGISRRTFLKFCASVASAMALPPGVVPAMAEALAKARRPSVVYLSFQECTGCLESLTRAHTASLETLIFDLISLDYQHTIMAPSGDAAEASLAQAIKENDGKYLVLVDGAIPMADAGYGTVAGHSFADILRDTAKGAAAVISVGTCAAYGGLPKANPNPTGAVAVSDIVKDKPIVNVPGCPPIPVVLTGVIAHYLTFGTLPELDHLNRPKVFFADTIHDRCYRRPFYDQGKFAKTFDDEGARRGWCLYELGCKGPTTYNACATVKWNGGVSFPIESGHGCIGCSEPNFWDKGSWYTPLSAGIWTDRTTLAAAAVAGAAVGVGAAVTSRMRQRKLVEGK</sequence>
<comment type="similarity">
    <text evidence="4">Belongs to the [NiFe]/[NiFeSe] hydrogenase small subunit family.</text>
</comment>
<keyword evidence="8 15" id="KW-0479">Metal-binding</keyword>
<dbReference type="NCBIfam" id="TIGR01409">
    <property type="entry name" value="TAT_signal_seq"/>
    <property type="match status" value="1"/>
</dbReference>
<evidence type="ECO:0000256" key="2">
    <source>
        <dbReference type="ARBA" id="ARBA00001966"/>
    </source>
</evidence>
<dbReference type="InterPro" id="IPR027394">
    <property type="entry name" value="Cytochrome-c3_hydrogenase_C"/>
</dbReference>
<dbReference type="GO" id="GO:0009055">
    <property type="term" value="F:electron transfer activity"/>
    <property type="evidence" value="ECO:0007669"/>
    <property type="project" value="TreeGrafter"/>
</dbReference>
<keyword evidence="12 15" id="KW-0411">Iron-sulfur</keyword>
<evidence type="ECO:0000313" key="19">
    <source>
        <dbReference type="Proteomes" id="UP000218899"/>
    </source>
</evidence>
<evidence type="ECO:0000256" key="13">
    <source>
        <dbReference type="ARBA" id="ARBA00023291"/>
    </source>
</evidence>
<keyword evidence="11 15" id="KW-0408">Iron</keyword>
<dbReference type="InterPro" id="IPR019546">
    <property type="entry name" value="TAT_signal_bac_arc"/>
</dbReference>
<gene>
    <name evidence="18" type="ORF">SVA_2179</name>
</gene>
<keyword evidence="9" id="KW-0732">Signal</keyword>
<dbReference type="InterPro" id="IPR037148">
    <property type="entry name" value="NiFe-Hase_small_C_sf"/>
</dbReference>
<evidence type="ECO:0000256" key="8">
    <source>
        <dbReference type="ARBA" id="ARBA00022723"/>
    </source>
</evidence>
<keyword evidence="13 15" id="KW-0003">3Fe-4S</keyword>
<keyword evidence="7 15" id="KW-0004">4Fe-4S</keyword>
<evidence type="ECO:0000256" key="14">
    <source>
        <dbReference type="ARBA" id="ARBA00048757"/>
    </source>
</evidence>
<dbReference type="PANTHER" id="PTHR30013:SF7">
    <property type="entry name" value="HYDROGENASE-2 SMALL CHAIN"/>
    <property type="match status" value="1"/>
</dbReference>
<evidence type="ECO:0000256" key="12">
    <source>
        <dbReference type="ARBA" id="ARBA00023014"/>
    </source>
</evidence>
<reference evidence="18 19" key="1">
    <citation type="submission" date="2015-08" db="EMBL/GenBank/DDBJ databases">
        <title>Complete genome sequence of Sulfurifustis variabilis.</title>
        <authorList>
            <person name="Miura A."/>
            <person name="Kojima H."/>
            <person name="Fukui M."/>
        </authorList>
    </citation>
    <scope>NUCLEOTIDE SEQUENCE [LARGE SCALE GENOMIC DNA]</scope>
    <source>
        <strain evidence="19">skN76</strain>
    </source>
</reference>
<dbReference type="InterPro" id="IPR001821">
    <property type="entry name" value="NiFe_hydrogenase_ssu"/>
</dbReference>
<evidence type="ECO:0000256" key="5">
    <source>
        <dbReference type="ARBA" id="ARBA00011771"/>
    </source>
</evidence>
<name>A0A1B4V5B3_9GAMM</name>
<accession>A0A1B4V5B3</accession>
<dbReference type="OrthoDB" id="9766729at2"/>
<dbReference type="Gene3D" id="3.40.50.700">
    <property type="entry name" value="NADH:ubiquinone oxidoreductase-like, 20kDa subunit"/>
    <property type="match status" value="1"/>
</dbReference>
<comment type="subunit">
    <text evidence="5">Heterodimer of a large and a small subunit.</text>
</comment>
<feature type="binding site" evidence="15">
    <location>
        <position position="234"/>
    </location>
    <ligand>
        <name>[4Fe-4S] cluster</name>
        <dbReference type="ChEBI" id="CHEBI:49883"/>
        <label>2</label>
    </ligand>
</feature>
<evidence type="ECO:0000256" key="9">
    <source>
        <dbReference type="ARBA" id="ARBA00022729"/>
    </source>
</evidence>
<dbReference type="GO" id="GO:0033748">
    <property type="term" value="F:hydrogenase (acceptor) activity"/>
    <property type="evidence" value="ECO:0007669"/>
    <property type="project" value="UniProtKB-EC"/>
</dbReference>
<feature type="binding site" evidence="15">
    <location>
        <position position="265"/>
    </location>
    <ligand>
        <name>[4Fe-4S] cluster</name>
        <dbReference type="ChEBI" id="CHEBI:49883"/>
        <label>2</label>
    </ligand>
</feature>
<dbReference type="GO" id="GO:0016020">
    <property type="term" value="C:membrane"/>
    <property type="evidence" value="ECO:0007669"/>
    <property type="project" value="TreeGrafter"/>
</dbReference>
<keyword evidence="10" id="KW-0560">Oxidoreductase</keyword>
<protein>
    <recommendedName>
        <fullName evidence="6">hydrogenase (acceptor)</fullName>
        <ecNumber evidence="6">1.12.99.6</ecNumber>
    </recommendedName>
</protein>
<dbReference type="GO" id="GO:0008901">
    <property type="term" value="F:ferredoxin hydrogenase activity"/>
    <property type="evidence" value="ECO:0007669"/>
    <property type="project" value="InterPro"/>
</dbReference>
<evidence type="ECO:0000259" key="17">
    <source>
        <dbReference type="Pfam" id="PF14720"/>
    </source>
</evidence>
<evidence type="ECO:0000256" key="1">
    <source>
        <dbReference type="ARBA" id="ARBA00001927"/>
    </source>
</evidence>
<dbReference type="KEGG" id="sva:SVA_2179"/>
<evidence type="ECO:0000256" key="4">
    <source>
        <dbReference type="ARBA" id="ARBA00006605"/>
    </source>
</evidence>
<dbReference type="GO" id="GO:0044569">
    <property type="term" value="C:[Ni-Fe] hydrogenase complex"/>
    <property type="evidence" value="ECO:0007669"/>
    <property type="project" value="TreeGrafter"/>
</dbReference>
<dbReference type="PANTHER" id="PTHR30013">
    <property type="entry name" value="NIFE / NIFESE HYDROGENASE SMALL SUBUNIT FAMILY MEMBER"/>
    <property type="match status" value="1"/>
</dbReference>
<dbReference type="EMBL" id="AP014936">
    <property type="protein sequence ID" value="BAU48729.1"/>
    <property type="molecule type" value="Genomic_DNA"/>
</dbReference>
<comment type="cofactor">
    <cofactor evidence="1">
        <name>[3Fe-4S] cluster</name>
        <dbReference type="ChEBI" id="CHEBI:21137"/>
    </cofactor>
</comment>
<dbReference type="InterPro" id="IPR006137">
    <property type="entry name" value="NADH_UbQ_OxRdtase-like_20kDa"/>
</dbReference>
<dbReference type="NCBIfam" id="TIGR00391">
    <property type="entry name" value="hydA"/>
    <property type="match status" value="1"/>
</dbReference>
<dbReference type="Pfam" id="PF01058">
    <property type="entry name" value="Oxidored_q6"/>
    <property type="match status" value="1"/>
</dbReference>
<comment type="cofactor">
    <cofactor evidence="2">
        <name>[4Fe-4S] cluster</name>
        <dbReference type="ChEBI" id="CHEBI:49883"/>
    </cofactor>
</comment>
<feature type="binding site" evidence="15">
    <location>
        <position position="259"/>
    </location>
    <ligand>
        <name>[4Fe-4S] cluster</name>
        <dbReference type="ChEBI" id="CHEBI:49883"/>
        <label>2</label>
    </ligand>
</feature>
<dbReference type="PIRSF" id="PIRSF000310">
    <property type="entry name" value="NiFe_hyd_ssu"/>
    <property type="match status" value="1"/>
</dbReference>
<feature type="domain" description="Cytochrome-c3 hydrogenase C-terminal" evidence="17">
    <location>
        <begin position="226"/>
        <end position="306"/>
    </location>
</feature>
<dbReference type="Gene3D" id="4.10.480.10">
    <property type="entry name" value="Cytochrome-c3 hydrogenase, C-terminal domain"/>
    <property type="match status" value="1"/>
</dbReference>
<feature type="binding site" evidence="15">
    <location>
        <position position="274"/>
    </location>
    <ligand>
        <name>[3Fe-4S] cluster</name>
        <dbReference type="ChEBI" id="CHEBI:21137"/>
    </ligand>
</feature>
<feature type="binding site" evidence="15">
    <location>
        <position position="293"/>
    </location>
    <ligand>
        <name>[3Fe-4S] cluster</name>
        <dbReference type="ChEBI" id="CHEBI:21137"/>
    </ligand>
</feature>
<feature type="binding site" evidence="15">
    <location>
        <position position="296"/>
    </location>
    <ligand>
        <name>[3Fe-4S] cluster</name>
        <dbReference type="ChEBI" id="CHEBI:21137"/>
    </ligand>
</feature>